<dbReference type="InterPro" id="IPR043020">
    <property type="entry name" value="GCM_large"/>
</dbReference>
<reference evidence="10" key="1">
    <citation type="submission" date="2017-02" db="UniProtKB">
        <authorList>
            <consortium name="WormBaseParasite"/>
        </authorList>
    </citation>
    <scope>IDENTIFICATION</scope>
</reference>
<dbReference type="EMBL" id="UYWX01020651">
    <property type="protein sequence ID" value="VDM33701.1"/>
    <property type="molecule type" value="Genomic_DNA"/>
</dbReference>
<dbReference type="Proteomes" id="UP000274429">
    <property type="component" value="Unassembled WGS sequence"/>
</dbReference>
<protein>
    <submittedName>
        <fullName evidence="10">GCM domain-containing protein</fullName>
    </submittedName>
</protein>
<feature type="region of interest" description="Disordered" evidence="6">
    <location>
        <begin position="151"/>
        <end position="184"/>
    </location>
</feature>
<dbReference type="Pfam" id="PF03615">
    <property type="entry name" value="GCM"/>
    <property type="match status" value="1"/>
</dbReference>
<dbReference type="PROSITE" id="PS50807">
    <property type="entry name" value="GCM"/>
    <property type="match status" value="1"/>
</dbReference>
<proteinExistence type="predicted"/>
<dbReference type="AlphaFoldDB" id="A0A0R3X694"/>
<evidence type="ECO:0000313" key="9">
    <source>
        <dbReference type="Proteomes" id="UP000274429"/>
    </source>
</evidence>
<keyword evidence="4" id="KW-0804">Transcription</keyword>
<keyword evidence="1" id="KW-0217">Developmental protein</keyword>
<keyword evidence="2" id="KW-0805">Transcription regulation</keyword>
<evidence type="ECO:0000256" key="4">
    <source>
        <dbReference type="ARBA" id="ARBA00023163"/>
    </source>
</evidence>
<dbReference type="PANTHER" id="PTHR12414">
    <property type="entry name" value="GLIAL CELLS MISSING RELATED/GLIDE"/>
    <property type="match status" value="1"/>
</dbReference>
<gene>
    <name evidence="8" type="ORF">TTAC_LOCUS9003</name>
</gene>
<feature type="domain" description="GCM" evidence="7">
    <location>
        <begin position="106"/>
        <end position="167"/>
    </location>
</feature>
<reference evidence="8 9" key="2">
    <citation type="submission" date="2018-11" db="EMBL/GenBank/DDBJ databases">
        <authorList>
            <consortium name="Pathogen Informatics"/>
        </authorList>
    </citation>
    <scope>NUCLEOTIDE SEQUENCE [LARGE SCALE GENOMIC DNA]</scope>
</reference>
<evidence type="ECO:0000256" key="6">
    <source>
        <dbReference type="SAM" id="MobiDB-lite"/>
    </source>
</evidence>
<keyword evidence="3" id="KW-0238">DNA-binding</keyword>
<dbReference type="GO" id="GO:0042063">
    <property type="term" value="P:gliogenesis"/>
    <property type="evidence" value="ECO:0007669"/>
    <property type="project" value="TreeGrafter"/>
</dbReference>
<organism evidence="10">
    <name type="scientific">Hydatigena taeniaeformis</name>
    <name type="common">Feline tapeworm</name>
    <name type="synonym">Taenia taeniaeformis</name>
    <dbReference type="NCBI Taxonomy" id="6205"/>
    <lineage>
        <taxon>Eukaryota</taxon>
        <taxon>Metazoa</taxon>
        <taxon>Spiralia</taxon>
        <taxon>Lophotrochozoa</taxon>
        <taxon>Platyhelminthes</taxon>
        <taxon>Cestoda</taxon>
        <taxon>Eucestoda</taxon>
        <taxon>Cyclophyllidea</taxon>
        <taxon>Taeniidae</taxon>
        <taxon>Hydatigera</taxon>
    </lineage>
</organism>
<keyword evidence="9" id="KW-1185">Reference proteome</keyword>
<evidence type="ECO:0000313" key="10">
    <source>
        <dbReference type="WBParaSite" id="TTAC_0000901801-mRNA-1"/>
    </source>
</evidence>
<dbReference type="InterPro" id="IPR036115">
    <property type="entry name" value="GCM_dom_sf"/>
</dbReference>
<keyword evidence="5" id="KW-0539">Nucleus</keyword>
<dbReference type="SUPFAM" id="SSF90073">
    <property type="entry name" value="GCM domain"/>
    <property type="match status" value="1"/>
</dbReference>
<dbReference type="InterPro" id="IPR003902">
    <property type="entry name" value="Tscrpt_reg_GCM"/>
</dbReference>
<dbReference type="STRING" id="6205.A0A0R3X694"/>
<dbReference type="GO" id="GO:0000978">
    <property type="term" value="F:RNA polymerase II cis-regulatory region sequence-specific DNA binding"/>
    <property type="evidence" value="ECO:0007669"/>
    <property type="project" value="TreeGrafter"/>
</dbReference>
<evidence type="ECO:0000256" key="3">
    <source>
        <dbReference type="ARBA" id="ARBA00023125"/>
    </source>
</evidence>
<dbReference type="WBParaSite" id="TTAC_0000901801-mRNA-1">
    <property type="protein sequence ID" value="TTAC_0000901801-mRNA-1"/>
    <property type="gene ID" value="TTAC_0000901801"/>
</dbReference>
<evidence type="ECO:0000259" key="7">
    <source>
        <dbReference type="PROSITE" id="PS50807"/>
    </source>
</evidence>
<dbReference type="OrthoDB" id="6241117at2759"/>
<sequence>MYFDYNFVETRPLAYSTPHSINVDGYVHHQCPSSIFCPGFVQHNQQQSKPSHSHPHSQVVPKGHVYKDNEALPICRSLQELPTSTSGSTSWDINDKQLPKTSTSGKQCVRKGCPGQIYLHPCRGNEGYPVTHFWREVGDLVFFQAKGTHGHLRPNAKAARSKPNRSKSSNPSTDFTSPRRPGLSETTISSVEMCFSPQADTYFGTHLPSFITERNVATTNAPFCYPSQMGVRSFDGGIDGTSLCSPPPSQLTLSMPQNFHRCPTVSSQLYQNSSSKMGSHGMGPSNGSWCTLALHLPSSVEETSDFSPWAYHVPEGTSGFCSDVNTFQNFNYQHRYSRPLRASSWSLQVHDAHGHSSTMNSSYLPYDGSPLQSSGASSHCSSNQRISR</sequence>
<evidence type="ECO:0000256" key="2">
    <source>
        <dbReference type="ARBA" id="ARBA00023015"/>
    </source>
</evidence>
<evidence type="ECO:0000256" key="5">
    <source>
        <dbReference type="ARBA" id="ARBA00023242"/>
    </source>
</evidence>
<dbReference type="InterPro" id="IPR039791">
    <property type="entry name" value="GCM"/>
</dbReference>
<dbReference type="Gene3D" id="2.20.25.670">
    <property type="entry name" value="GCM domain, large subdomain"/>
    <property type="match status" value="1"/>
</dbReference>
<dbReference type="GO" id="GO:0001228">
    <property type="term" value="F:DNA-binding transcription activator activity, RNA polymerase II-specific"/>
    <property type="evidence" value="ECO:0007669"/>
    <property type="project" value="InterPro"/>
</dbReference>
<accession>A0A0R3X694</accession>
<dbReference type="GO" id="GO:0005634">
    <property type="term" value="C:nucleus"/>
    <property type="evidence" value="ECO:0007669"/>
    <property type="project" value="TreeGrafter"/>
</dbReference>
<evidence type="ECO:0000256" key="1">
    <source>
        <dbReference type="ARBA" id="ARBA00022473"/>
    </source>
</evidence>
<name>A0A0R3X694_HYDTA</name>
<feature type="region of interest" description="Disordered" evidence="6">
    <location>
        <begin position="82"/>
        <end position="106"/>
    </location>
</feature>
<feature type="compositionally biased region" description="Basic residues" evidence="6">
    <location>
        <begin position="151"/>
        <end position="165"/>
    </location>
</feature>
<dbReference type="PANTHER" id="PTHR12414:SF8">
    <property type="entry name" value="TRANSCRIPTION FACTOR GLIAL CELLS MISSING-RELATED"/>
    <property type="match status" value="1"/>
</dbReference>
<feature type="compositionally biased region" description="Polar residues" evidence="6">
    <location>
        <begin position="82"/>
        <end position="92"/>
    </location>
</feature>
<evidence type="ECO:0000313" key="8">
    <source>
        <dbReference type="EMBL" id="VDM33701.1"/>
    </source>
</evidence>